<gene>
    <name evidence="1" type="ORF">GS597_09165</name>
</gene>
<protein>
    <submittedName>
        <fullName evidence="1">Uncharacterized protein</fullName>
    </submittedName>
</protein>
<organism evidence="1 2">
    <name type="scientific">Petrachloros mirabilis ULC683</name>
    <dbReference type="NCBI Taxonomy" id="2781853"/>
    <lineage>
        <taxon>Bacteria</taxon>
        <taxon>Bacillati</taxon>
        <taxon>Cyanobacteriota</taxon>
        <taxon>Cyanophyceae</taxon>
        <taxon>Synechococcales</taxon>
        <taxon>Petrachlorosaceae</taxon>
        <taxon>Petrachloros</taxon>
        <taxon>Petrachloros mirabilis</taxon>
    </lineage>
</organism>
<dbReference type="Proteomes" id="UP000607397">
    <property type="component" value="Unassembled WGS sequence"/>
</dbReference>
<evidence type="ECO:0000313" key="1">
    <source>
        <dbReference type="EMBL" id="NCJ06672.1"/>
    </source>
</evidence>
<accession>A0A8K1ZYV4</accession>
<dbReference type="AlphaFoldDB" id="A0A8K1ZYV4"/>
<proteinExistence type="predicted"/>
<dbReference type="EMBL" id="WVIC01000015">
    <property type="protein sequence ID" value="NCJ06672.1"/>
    <property type="molecule type" value="Genomic_DNA"/>
</dbReference>
<dbReference type="RefSeq" id="WP_161825149.1">
    <property type="nucleotide sequence ID" value="NZ_WVIC01000015.1"/>
</dbReference>
<name>A0A8K1ZYV4_9CYAN</name>
<keyword evidence="2" id="KW-1185">Reference proteome</keyword>
<sequence>MSIERQIKSAEAAIERLKAEGAIPRPDFSVDSCTSTSGRRHYRKRWWNGAKRECARLGLEEYRELRALLDRGKQVRVLERHLEALHRLRRSGV</sequence>
<reference evidence="1" key="1">
    <citation type="submission" date="2019-12" db="EMBL/GenBank/DDBJ databases">
        <title>High-Quality draft genome sequences of three cyanobacteria isolated from the limestone walls of the Old Cathedral of Coimbra.</title>
        <authorList>
            <person name="Tiago I."/>
            <person name="Soares F."/>
            <person name="Portugal A."/>
        </authorList>
    </citation>
    <scope>NUCLEOTIDE SEQUENCE [LARGE SCALE GENOMIC DNA]</scope>
    <source>
        <strain evidence="1">C</strain>
    </source>
</reference>
<comment type="caution">
    <text evidence="1">The sequence shown here is derived from an EMBL/GenBank/DDBJ whole genome shotgun (WGS) entry which is preliminary data.</text>
</comment>
<evidence type="ECO:0000313" key="2">
    <source>
        <dbReference type="Proteomes" id="UP000607397"/>
    </source>
</evidence>